<evidence type="ECO:0000256" key="2">
    <source>
        <dbReference type="PROSITE-ProRule" id="PRU00117"/>
    </source>
</evidence>
<evidence type="ECO:0000259" key="4">
    <source>
        <dbReference type="SMART" id="SM00322"/>
    </source>
</evidence>
<dbReference type="PROSITE" id="PS50084">
    <property type="entry name" value="KH_TYPE_1"/>
    <property type="match status" value="3"/>
</dbReference>
<feature type="region of interest" description="Disordered" evidence="3">
    <location>
        <begin position="302"/>
        <end position="322"/>
    </location>
</feature>
<feature type="domain" description="K Homology" evidence="4">
    <location>
        <begin position="115"/>
        <end position="185"/>
    </location>
</feature>
<dbReference type="GeneID" id="36602281"/>
<keyword evidence="1" id="KW-0677">Repeat</keyword>
<accession>A0A2T4BCR4</accession>
<dbReference type="OrthoDB" id="1937934at2759"/>
<dbReference type="AlphaFoldDB" id="A0A2T4BCR4"/>
<keyword evidence="2" id="KW-0694">RNA-binding</keyword>
<dbReference type="CDD" id="cd22456">
    <property type="entry name" value="KH-I_Rnc1_rpt2"/>
    <property type="match status" value="1"/>
</dbReference>
<feature type="compositionally biased region" description="Polar residues" evidence="3">
    <location>
        <begin position="66"/>
        <end position="83"/>
    </location>
</feature>
<feature type="domain" description="K Homology" evidence="4">
    <location>
        <begin position="375"/>
        <end position="445"/>
    </location>
</feature>
<dbReference type="PANTHER" id="PTHR10288">
    <property type="entry name" value="KH DOMAIN CONTAINING RNA BINDING PROTEIN"/>
    <property type="match status" value="1"/>
</dbReference>
<gene>
    <name evidence="5" type="ORF">BBK36DRAFT_1159066</name>
</gene>
<dbReference type="Pfam" id="PF00013">
    <property type="entry name" value="KH_1"/>
    <property type="match status" value="3"/>
</dbReference>
<dbReference type="InterPro" id="IPR004087">
    <property type="entry name" value="KH_dom"/>
</dbReference>
<feature type="region of interest" description="Disordered" evidence="3">
    <location>
        <begin position="1"/>
        <end position="86"/>
    </location>
</feature>
<dbReference type="InterPro" id="IPR004088">
    <property type="entry name" value="KH_dom_type_1"/>
</dbReference>
<dbReference type="GO" id="GO:0003723">
    <property type="term" value="F:RNA binding"/>
    <property type="evidence" value="ECO:0007669"/>
    <property type="project" value="UniProtKB-UniRule"/>
</dbReference>
<feature type="domain" description="K Homology" evidence="4">
    <location>
        <begin position="198"/>
        <end position="269"/>
    </location>
</feature>
<dbReference type="Gene3D" id="3.30.1370.10">
    <property type="entry name" value="K Homology domain, type 1"/>
    <property type="match status" value="3"/>
</dbReference>
<feature type="compositionally biased region" description="Basic and acidic residues" evidence="3">
    <location>
        <begin position="27"/>
        <end position="51"/>
    </location>
</feature>
<dbReference type="InterPro" id="IPR036612">
    <property type="entry name" value="KH_dom_type_1_sf"/>
</dbReference>
<organism evidence="5 6">
    <name type="scientific">Trichoderma citrinoviride</name>
    <dbReference type="NCBI Taxonomy" id="58853"/>
    <lineage>
        <taxon>Eukaryota</taxon>
        <taxon>Fungi</taxon>
        <taxon>Dikarya</taxon>
        <taxon>Ascomycota</taxon>
        <taxon>Pezizomycotina</taxon>
        <taxon>Sordariomycetes</taxon>
        <taxon>Hypocreomycetidae</taxon>
        <taxon>Hypocreales</taxon>
        <taxon>Hypocreaceae</taxon>
        <taxon>Trichoderma</taxon>
    </lineage>
</organism>
<protein>
    <submittedName>
        <fullName evidence="5">Eukaryotic type KH-domain (KH-domain type I)</fullName>
    </submittedName>
</protein>
<evidence type="ECO:0000313" key="6">
    <source>
        <dbReference type="Proteomes" id="UP000241546"/>
    </source>
</evidence>
<dbReference type="CDD" id="cd22455">
    <property type="entry name" value="KH-I_Rnc1_rpt1"/>
    <property type="match status" value="1"/>
</dbReference>
<name>A0A2T4BCR4_9HYPO</name>
<dbReference type="CDD" id="cd22439">
    <property type="entry name" value="KH-I_PCBP_rpt3"/>
    <property type="match status" value="1"/>
</dbReference>
<reference evidence="6" key="1">
    <citation type="submission" date="2016-07" db="EMBL/GenBank/DDBJ databases">
        <title>Multiple horizontal gene transfer events from other fungi enriched the ability of initially mycotrophic Trichoderma (Ascomycota) to feed on dead plant biomass.</title>
        <authorList>
            <consortium name="DOE Joint Genome Institute"/>
            <person name="Atanasova L."/>
            <person name="Chenthamara K."/>
            <person name="Zhang J."/>
            <person name="Grujic M."/>
            <person name="Henrissat B."/>
            <person name="Kuo A."/>
            <person name="Aerts A."/>
            <person name="Salamov A."/>
            <person name="Lipzen A."/>
            <person name="Labutti K."/>
            <person name="Barry K."/>
            <person name="Miao Y."/>
            <person name="Rahimi M.J."/>
            <person name="Shen Q."/>
            <person name="Grigoriev I.V."/>
            <person name="Kubicek C.P."/>
            <person name="Druzhinina I.S."/>
        </authorList>
    </citation>
    <scope>NUCLEOTIDE SEQUENCE [LARGE SCALE GENOMIC DNA]</scope>
    <source>
        <strain evidence="6">TUCIM 6016</strain>
    </source>
</reference>
<dbReference type="EMBL" id="KZ680212">
    <property type="protein sequence ID" value="PTB67126.1"/>
    <property type="molecule type" value="Genomic_DNA"/>
</dbReference>
<evidence type="ECO:0000256" key="3">
    <source>
        <dbReference type="SAM" id="MobiDB-lite"/>
    </source>
</evidence>
<dbReference type="SMART" id="SM00322">
    <property type="entry name" value="KH"/>
    <property type="match status" value="3"/>
</dbReference>
<sequence>MSTSPPQPTQSAKRPLEEPSSPSRATDQPEAKRPALDKTSKSDEETEKLEIPPELPVESEEEQNGEDNTNGVAGTESSVTATDAGTDVKATPTVAISTASSSAVAASAAAHDESSWIHIRAVISSPEAATIIGKGGENVSNIRKMSNAKCTVSDYQKGAVERILTVSGIVDAVAKAFGLIIRTLNNEPLTEASTASSKTYPLRLLIPHILIGSIIGKGGSRIREIQEASGARLNASDSCLPMSSERSLVVMGVADAVHIATYYVGSTLLEQLNERFGGPAASAYATRSGAPVGSIPGGMQVERRPHHMPPAPYPQPYAHGAPHGTPAMPMQYGAGQPAAYGAAAPHVQPHMAPHTGPQAHGAPQGQPMHAGMPGGPITQQIYIPNDMVGAIIGKGGQKINEIRQMSGSVIKINEPQDNSNERLVTITGTEECNRMALYMLYSRLGETQNRSTGA</sequence>
<keyword evidence="6" id="KW-1185">Reference proteome</keyword>
<dbReference type="Proteomes" id="UP000241546">
    <property type="component" value="Unassembled WGS sequence"/>
</dbReference>
<proteinExistence type="predicted"/>
<dbReference type="RefSeq" id="XP_024750446.1">
    <property type="nucleotide sequence ID" value="XM_024894163.1"/>
</dbReference>
<dbReference type="SUPFAM" id="SSF54791">
    <property type="entry name" value="Eukaryotic type KH-domain (KH-domain type I)"/>
    <property type="match status" value="3"/>
</dbReference>
<evidence type="ECO:0000256" key="1">
    <source>
        <dbReference type="ARBA" id="ARBA00022737"/>
    </source>
</evidence>
<evidence type="ECO:0000313" key="5">
    <source>
        <dbReference type="EMBL" id="PTB67126.1"/>
    </source>
</evidence>